<dbReference type="GO" id="GO:0019843">
    <property type="term" value="F:rRNA binding"/>
    <property type="evidence" value="ECO:0007669"/>
    <property type="project" value="InterPro"/>
</dbReference>
<dbReference type="GO" id="GO:0003735">
    <property type="term" value="F:structural constituent of ribosome"/>
    <property type="evidence" value="ECO:0007669"/>
    <property type="project" value="InterPro"/>
</dbReference>
<dbReference type="InterPro" id="IPR020814">
    <property type="entry name" value="Ribosomal_S6_plastid/chlpt"/>
</dbReference>
<dbReference type="Gene3D" id="3.30.70.60">
    <property type="match status" value="1"/>
</dbReference>
<organism evidence="3">
    <name type="scientific">marine metagenome</name>
    <dbReference type="NCBI Taxonomy" id="408172"/>
    <lineage>
        <taxon>unclassified sequences</taxon>
        <taxon>metagenomes</taxon>
        <taxon>ecological metagenomes</taxon>
    </lineage>
</organism>
<feature type="compositionally biased region" description="Acidic residues" evidence="2">
    <location>
        <begin position="128"/>
        <end position="162"/>
    </location>
</feature>
<dbReference type="Pfam" id="PF01250">
    <property type="entry name" value="Ribosomal_S6"/>
    <property type="match status" value="1"/>
</dbReference>
<dbReference type="SUPFAM" id="SSF54995">
    <property type="entry name" value="Ribosomal protein S6"/>
    <property type="match status" value="1"/>
</dbReference>
<evidence type="ECO:0000256" key="1">
    <source>
        <dbReference type="ARBA" id="ARBA00009512"/>
    </source>
</evidence>
<gene>
    <name evidence="3" type="ORF">METZ01_LOCUS469898</name>
</gene>
<accession>A0A383BAY2</accession>
<dbReference type="CDD" id="cd00473">
    <property type="entry name" value="bS6"/>
    <property type="match status" value="1"/>
</dbReference>
<evidence type="ECO:0000313" key="3">
    <source>
        <dbReference type="EMBL" id="SVE17044.1"/>
    </source>
</evidence>
<proteinExistence type="inferred from homology"/>
<feature type="compositionally biased region" description="Basic and acidic residues" evidence="2">
    <location>
        <begin position="96"/>
        <end position="106"/>
    </location>
</feature>
<feature type="non-terminal residue" evidence="3">
    <location>
        <position position="1"/>
    </location>
</feature>
<evidence type="ECO:0008006" key="4">
    <source>
        <dbReference type="Google" id="ProtNLM"/>
    </source>
</evidence>
<dbReference type="InterPro" id="IPR014717">
    <property type="entry name" value="Transl_elong_EF1B/ribsomal_bS6"/>
</dbReference>
<comment type="similarity">
    <text evidence="1">Belongs to the bacterial ribosomal protein bS6 family.</text>
</comment>
<protein>
    <recommendedName>
        <fullName evidence="4">30S ribosomal protein S6</fullName>
    </recommendedName>
</protein>
<dbReference type="InterPro" id="IPR000529">
    <property type="entry name" value="Ribosomal_bS6"/>
</dbReference>
<dbReference type="HAMAP" id="MF_00360">
    <property type="entry name" value="Ribosomal_bS6"/>
    <property type="match status" value="1"/>
</dbReference>
<dbReference type="AlphaFoldDB" id="A0A383BAY2"/>
<evidence type="ECO:0000256" key="2">
    <source>
        <dbReference type="SAM" id="MobiDB-lite"/>
    </source>
</evidence>
<sequence>LSDKELESLQKNIKMSLSKSEGKLVHEYVWGRRRLAYEIEGNDFGVYHTWYFTGSGKTVDELQRQFGYSDNVLRHQIVKVEDLDTEAAFMQSLIPPKEERVEKESSEESSQPKQETEKDVLANSENEKSDEEEQIETENQSESDKEESDSSAQEDDSESLEA</sequence>
<dbReference type="InterPro" id="IPR035980">
    <property type="entry name" value="Ribosomal_bS6_sf"/>
</dbReference>
<dbReference type="NCBIfam" id="TIGR00166">
    <property type="entry name" value="S6"/>
    <property type="match status" value="1"/>
</dbReference>
<name>A0A383BAY2_9ZZZZ</name>
<feature type="region of interest" description="Disordered" evidence="2">
    <location>
        <begin position="91"/>
        <end position="162"/>
    </location>
</feature>
<dbReference type="GO" id="GO:0005840">
    <property type="term" value="C:ribosome"/>
    <property type="evidence" value="ECO:0007669"/>
    <property type="project" value="InterPro"/>
</dbReference>
<reference evidence="3" key="1">
    <citation type="submission" date="2018-05" db="EMBL/GenBank/DDBJ databases">
        <authorList>
            <person name="Lanie J.A."/>
            <person name="Ng W.-L."/>
            <person name="Kazmierczak K.M."/>
            <person name="Andrzejewski T.M."/>
            <person name="Davidsen T.M."/>
            <person name="Wayne K.J."/>
            <person name="Tettelin H."/>
            <person name="Glass J.I."/>
            <person name="Rusch D."/>
            <person name="Podicherti R."/>
            <person name="Tsui H.-C.T."/>
            <person name="Winkler M.E."/>
        </authorList>
    </citation>
    <scope>NUCLEOTIDE SEQUENCE</scope>
</reference>
<dbReference type="GO" id="GO:0006412">
    <property type="term" value="P:translation"/>
    <property type="evidence" value="ECO:0007669"/>
    <property type="project" value="InterPro"/>
</dbReference>
<dbReference type="EMBL" id="UINC01198881">
    <property type="protein sequence ID" value="SVE17044.1"/>
    <property type="molecule type" value="Genomic_DNA"/>
</dbReference>